<reference evidence="1" key="4">
    <citation type="submission" date="2023-07" db="EMBL/GenBank/DDBJ databases">
        <authorList>
            <person name="Myburg A.A."/>
            <person name="Grattapaglia D."/>
            <person name="Tuskan G.A."/>
            <person name="Hellsten U."/>
            <person name="Hayes R.D."/>
            <person name="Grimwood J."/>
            <person name="Jenkins J."/>
            <person name="Lindquist E."/>
            <person name="Tice H."/>
            <person name="Bauer D."/>
            <person name="Goodstein D.M."/>
            <person name="Dubchak I."/>
            <person name="Poliakov A."/>
            <person name="Mizrachi E."/>
            <person name="Kullan A.R."/>
            <person name="Hussey S.G."/>
            <person name="Pinard D."/>
            <person name="Van D.M."/>
            <person name="Singh P."/>
            <person name="Van J.I."/>
            <person name="Silva-Junior O.B."/>
            <person name="Togawa R.C."/>
            <person name="Pappas M.R."/>
            <person name="Faria D.A."/>
            <person name="Sansaloni C.P."/>
            <person name="Petroli C.D."/>
            <person name="Yang X."/>
            <person name="Ranjan P."/>
            <person name="Tschaplinski T.J."/>
            <person name="Ye C.Y."/>
            <person name="Li T."/>
            <person name="Sterck L."/>
            <person name="Vanneste K."/>
            <person name="Murat F."/>
            <person name="Soler M."/>
            <person name="Clemente H.S."/>
            <person name="Saidi N."/>
            <person name="Cassan-Wang H."/>
            <person name="Dunand C."/>
            <person name="Hefer C.A."/>
            <person name="Bornberg-Bauer E."/>
            <person name="Kersting A.R."/>
            <person name="Vining K."/>
            <person name="Amarasinghe V."/>
            <person name="Ranik M."/>
            <person name="Naithani S."/>
            <person name="Elser J."/>
            <person name="Boyd A.E."/>
            <person name="Liston A."/>
            <person name="Spatafora J.W."/>
            <person name="Dharmwardhana P."/>
            <person name="Raja R."/>
            <person name="Sullivan C."/>
            <person name="Romanel E."/>
            <person name="Alves-Ferreira M."/>
            <person name="Kulheim C."/>
            <person name="Foley W."/>
            <person name="Carocha V."/>
            <person name="Paiva J."/>
            <person name="Kudrna D."/>
            <person name="Brommonschenkel S.H."/>
            <person name="Pasquali G."/>
            <person name="Byrne M."/>
            <person name="Rigault P."/>
            <person name="Tibbits J."/>
            <person name="Spokevicius A."/>
            <person name="Jones R.C."/>
            <person name="Steane D.A."/>
            <person name="Vaillancourt R.E."/>
            <person name="Potts B.M."/>
            <person name="Joubert F."/>
            <person name="Barry K."/>
            <person name="Pappas G.J."/>
            <person name="Strauss S.H."/>
            <person name="Jaiswal P."/>
            <person name="Grima-Pettenati J."/>
            <person name="Salse J."/>
            <person name="Van D.P."/>
            <person name="Rokhsar D.S."/>
            <person name="Schmutz J."/>
        </authorList>
    </citation>
    <scope>NUCLEOTIDE SEQUENCE</scope>
    <source>
        <tissue evidence="1">Leaf extractions</tissue>
    </source>
</reference>
<dbReference type="EMBL" id="MU848288">
    <property type="protein sequence ID" value="KAK2633032.1"/>
    <property type="molecule type" value="Genomic_DNA"/>
</dbReference>
<dbReference type="AlphaFoldDB" id="A0A058ZX07"/>
<protein>
    <submittedName>
        <fullName evidence="2">Uncharacterized protein</fullName>
    </submittedName>
</protein>
<reference evidence="1" key="3">
    <citation type="submission" date="2023-04" db="EMBL/GenBank/DDBJ databases">
        <title>WGS assembly of Eucalyptus grandis.</title>
        <authorList>
            <person name="Myburg A."/>
            <person name="Grattapaglia D."/>
            <person name="Tuskan G."/>
            <person name="Hellsten U."/>
            <person name="Hayes R."/>
            <person name="Grimwood J."/>
            <person name="Jenkins J."/>
            <person name="Lindquist E."/>
            <person name="Tice H."/>
            <person name="Bauer D."/>
            <person name="Goodstein D."/>
            <person name="Dubchak I."/>
            <person name="Poliakov A."/>
            <person name="Mizrachi E."/>
            <person name="Kullan A."/>
            <person name="Hussey S."/>
            <person name="Pinard D."/>
            <person name="Van D."/>
            <person name="Singh P."/>
            <person name="Van J."/>
            <person name="Silva-Junior O."/>
            <person name="Togawa R."/>
            <person name="Pappas M."/>
            <person name="Faria D."/>
            <person name="Sansaloni C."/>
            <person name="Petroli C."/>
            <person name="Yang X."/>
            <person name="Ranjan P."/>
            <person name="Tschaplinski T."/>
            <person name="Ye C."/>
            <person name="Li T."/>
            <person name="Sterck L."/>
            <person name="Vanneste K."/>
            <person name="Murat F."/>
            <person name="Soler M."/>
            <person name="Clemente H."/>
            <person name="Saidi N."/>
            <person name="Cassan-Wang H."/>
            <person name="Dunand C."/>
            <person name="Hefer C."/>
            <person name="Bornberg-Bauer E."/>
            <person name="Kersting A."/>
            <person name="Vining K."/>
            <person name="Amarasinghe V."/>
            <person name="Ranik M."/>
            <person name="Naithani S."/>
            <person name="Elser J."/>
            <person name="Boyd A."/>
            <person name="Liston A."/>
            <person name="Spatafora J."/>
            <person name="Dharmwardhana P."/>
            <person name="Raja R."/>
            <person name="Sullivan C."/>
            <person name="Romanel E."/>
            <person name="Alves-Ferreira M."/>
            <person name="Kulheim C."/>
            <person name="Foley W."/>
            <person name="Carocha V."/>
            <person name="Paiva J."/>
            <person name="Kudrna D."/>
            <person name="Brommonschenkel S."/>
            <person name="Pasquali G."/>
            <person name="Byrne M."/>
            <person name="Rigault P."/>
            <person name="Tibbits J."/>
            <person name="Spokevicius A."/>
            <person name="Jones R."/>
            <person name="Steane D."/>
            <person name="Vaillancourt R."/>
            <person name="Potts B."/>
            <person name="Joubert F."/>
            <person name="Barry K."/>
            <person name="Pappas G."/>
            <person name="Strauss S."/>
            <person name="Jaiswal P."/>
            <person name="Grima-Pettenati J."/>
            <person name="Salse J."/>
            <person name="Van D."/>
            <person name="Rokhsar D."/>
            <person name="Schmutz J."/>
        </authorList>
    </citation>
    <scope>NUCLEOTIDE SEQUENCE</scope>
    <source>
        <tissue evidence="1">Leaf extractions</tissue>
    </source>
</reference>
<evidence type="ECO:0000313" key="2">
    <source>
        <dbReference type="EMBL" id="KCW45565.1"/>
    </source>
</evidence>
<dbReference type="EMBL" id="KK198800">
    <property type="protein sequence ID" value="KCW45565.1"/>
    <property type="molecule type" value="Genomic_DNA"/>
</dbReference>
<dbReference type="InParanoid" id="A0A058ZX07"/>
<dbReference type="Proteomes" id="UP000030711">
    <property type="component" value="Unassembled WGS sequence"/>
</dbReference>
<reference evidence="2" key="1">
    <citation type="submission" date="2013-07" db="EMBL/GenBank/DDBJ databases">
        <title>The genome of Eucalyptus grandis.</title>
        <authorList>
            <person name="Schmutz J."/>
            <person name="Hayes R."/>
            <person name="Myburg A."/>
            <person name="Tuskan G."/>
            <person name="Grattapaglia D."/>
            <person name="Rokhsar D.S."/>
        </authorList>
    </citation>
    <scope>NUCLEOTIDE SEQUENCE</scope>
    <source>
        <tissue evidence="2">Leaf extractions</tissue>
    </source>
</reference>
<organism evidence="2">
    <name type="scientific">Eucalyptus grandis</name>
    <name type="common">Flooded gum</name>
    <dbReference type="NCBI Taxonomy" id="71139"/>
    <lineage>
        <taxon>Eukaryota</taxon>
        <taxon>Viridiplantae</taxon>
        <taxon>Streptophyta</taxon>
        <taxon>Embryophyta</taxon>
        <taxon>Tracheophyta</taxon>
        <taxon>Spermatophyta</taxon>
        <taxon>Magnoliopsida</taxon>
        <taxon>eudicotyledons</taxon>
        <taxon>Gunneridae</taxon>
        <taxon>Pentapetalae</taxon>
        <taxon>rosids</taxon>
        <taxon>malvids</taxon>
        <taxon>Myrtales</taxon>
        <taxon>Myrtaceae</taxon>
        <taxon>Myrtoideae</taxon>
        <taxon>Eucalypteae</taxon>
        <taxon>Eucalyptus</taxon>
    </lineage>
</organism>
<dbReference type="Gramene" id="KCW45565">
    <property type="protein sequence ID" value="KCW45565"/>
    <property type="gene ID" value="EUGRSUZ_L00704"/>
</dbReference>
<name>A0A058ZX07_EUCGR</name>
<proteinExistence type="predicted"/>
<reference evidence="1" key="2">
    <citation type="journal article" date="2014" name="Nature">
        <title>The genome of Eucalyptus grandis.</title>
        <authorList>
            <person name="Myburg A.A."/>
            <person name="Grattapaglia D."/>
            <person name="Tuskan G.A."/>
            <person name="Hellsten U."/>
            <person name="Hayes R.D."/>
            <person name="Grimwood J."/>
            <person name="Jenkins J."/>
            <person name="Lindquist E."/>
            <person name="Tice H."/>
            <person name="Bauer D."/>
            <person name="Goodstein D.M."/>
            <person name="Dubchak I."/>
            <person name="Poliakov A."/>
            <person name="Mizrachi E."/>
            <person name="Kullan A.R."/>
            <person name="Hussey S.G."/>
            <person name="Pinard D."/>
            <person name="van der Merwe K."/>
            <person name="Singh P."/>
            <person name="van Jaarsveld I."/>
            <person name="Silva-Junior O.B."/>
            <person name="Togawa R.C."/>
            <person name="Pappas M.R."/>
            <person name="Faria D.A."/>
            <person name="Sansaloni C.P."/>
            <person name="Petroli C.D."/>
            <person name="Yang X."/>
            <person name="Ranjan P."/>
            <person name="Tschaplinski T.J."/>
            <person name="Ye C.Y."/>
            <person name="Li T."/>
            <person name="Sterck L."/>
            <person name="Vanneste K."/>
            <person name="Murat F."/>
            <person name="Soler M."/>
            <person name="Clemente H.S."/>
            <person name="Saidi N."/>
            <person name="Cassan-Wang H."/>
            <person name="Dunand C."/>
            <person name="Hefer C.A."/>
            <person name="Bornberg-Bauer E."/>
            <person name="Kersting A.R."/>
            <person name="Vining K."/>
            <person name="Amarasinghe V."/>
            <person name="Ranik M."/>
            <person name="Naithani S."/>
            <person name="Elser J."/>
            <person name="Boyd A.E."/>
            <person name="Liston A."/>
            <person name="Spatafora J.W."/>
            <person name="Dharmwardhana P."/>
            <person name="Raja R."/>
            <person name="Sullivan C."/>
            <person name="Romanel E."/>
            <person name="Alves-Ferreira M."/>
            <person name="Kulheim C."/>
            <person name="Foley W."/>
            <person name="Carocha V."/>
            <person name="Paiva J."/>
            <person name="Kudrna D."/>
            <person name="Brommonschenkel S.H."/>
            <person name="Pasquali G."/>
            <person name="Byrne M."/>
            <person name="Rigault P."/>
            <person name="Tibbits J."/>
            <person name="Spokevicius A."/>
            <person name="Jones R.C."/>
            <person name="Steane D.A."/>
            <person name="Vaillancourt R.E."/>
            <person name="Potts B.M."/>
            <person name="Joubert F."/>
            <person name="Barry K."/>
            <person name="Pappas G.J."/>
            <person name="Strauss S.H."/>
            <person name="Jaiswal P."/>
            <person name="Grima-Pettenati J."/>
            <person name="Salse J."/>
            <person name="Van de Peer Y."/>
            <person name="Rokhsar D.S."/>
            <person name="Schmutz J."/>
        </authorList>
    </citation>
    <scope>NUCLEOTIDE SEQUENCE</scope>
    <source>
        <tissue evidence="1">Leaf extractions</tissue>
    </source>
</reference>
<accession>A0A058ZX07</accession>
<gene>
    <name evidence="2" type="ORF">EUGRSUZ_L00704</name>
</gene>
<keyword evidence="3" id="KW-1185">Reference proteome</keyword>
<evidence type="ECO:0000313" key="1">
    <source>
        <dbReference type="EMBL" id="KAK2633032.1"/>
    </source>
</evidence>
<evidence type="ECO:0000313" key="3">
    <source>
        <dbReference type="Proteomes" id="UP000030711"/>
    </source>
</evidence>
<sequence length="91" mass="10466">MSLMFLDTRRVCGGLETEIDDWRIQEAGPPAWTNQTTRQALGQEVAGLLDTRQTSRAESLFQHNARVTGHIFVRHLTPVFFFFNVYLINNL</sequence>